<feature type="region of interest" description="Disordered" evidence="7">
    <location>
        <begin position="1"/>
        <end position="20"/>
    </location>
</feature>
<evidence type="ECO:0000256" key="6">
    <source>
        <dbReference type="ARBA" id="ARBA00023033"/>
    </source>
</evidence>
<proteinExistence type="inferred from homology"/>
<dbReference type="EMBL" id="WBMT01000001">
    <property type="protein sequence ID" value="KAB2352481.1"/>
    <property type="molecule type" value="Genomic_DNA"/>
</dbReference>
<dbReference type="OrthoDB" id="3203662at2"/>
<evidence type="ECO:0000313" key="9">
    <source>
        <dbReference type="Proteomes" id="UP000468735"/>
    </source>
</evidence>
<gene>
    <name evidence="8" type="ORF">F8566_02015</name>
</gene>
<dbReference type="InterPro" id="IPR001128">
    <property type="entry name" value="Cyt_P450"/>
</dbReference>
<dbReference type="PANTHER" id="PTHR46696">
    <property type="entry name" value="P450, PUTATIVE (EUROFUNG)-RELATED"/>
    <property type="match status" value="1"/>
</dbReference>
<dbReference type="InterPro" id="IPR002397">
    <property type="entry name" value="Cyt_P450_B"/>
</dbReference>
<dbReference type="SUPFAM" id="SSF48264">
    <property type="entry name" value="Cytochrome P450"/>
    <property type="match status" value="1"/>
</dbReference>
<evidence type="ECO:0000256" key="4">
    <source>
        <dbReference type="ARBA" id="ARBA00023002"/>
    </source>
</evidence>
<dbReference type="GO" id="GO:0020037">
    <property type="term" value="F:heme binding"/>
    <property type="evidence" value="ECO:0007669"/>
    <property type="project" value="InterPro"/>
</dbReference>
<dbReference type="Gene3D" id="1.10.630.10">
    <property type="entry name" value="Cytochrome P450"/>
    <property type="match status" value="1"/>
</dbReference>
<evidence type="ECO:0000256" key="5">
    <source>
        <dbReference type="ARBA" id="ARBA00023004"/>
    </source>
</evidence>
<dbReference type="FunFam" id="1.10.630.10:FF:000018">
    <property type="entry name" value="Cytochrome P450 monooxygenase"/>
    <property type="match status" value="1"/>
</dbReference>
<evidence type="ECO:0000313" key="8">
    <source>
        <dbReference type="EMBL" id="KAB2352481.1"/>
    </source>
</evidence>
<keyword evidence="5" id="KW-0408">Iron</keyword>
<comment type="caution">
    <text evidence="8">The sequence shown here is derived from an EMBL/GenBank/DDBJ whole genome shotgun (WGS) entry which is preliminary data.</text>
</comment>
<keyword evidence="2" id="KW-0349">Heme</keyword>
<dbReference type="Pfam" id="PF00067">
    <property type="entry name" value="p450"/>
    <property type="match status" value="1"/>
</dbReference>
<dbReference type="InterPro" id="IPR036396">
    <property type="entry name" value="Cyt_P450_sf"/>
</dbReference>
<dbReference type="GO" id="GO:0005506">
    <property type="term" value="F:iron ion binding"/>
    <property type="evidence" value="ECO:0007669"/>
    <property type="project" value="InterPro"/>
</dbReference>
<protein>
    <submittedName>
        <fullName evidence="8">Cytochrome P450</fullName>
    </submittedName>
</protein>
<sequence length="443" mass="50204">MRSHDSSGTSPTGSSASTPTICKETALAADTLPVDLADVDNFLDDRTPWRMFDELRRNEPVHWNPETDGGGGFWSLTRHADIVAADRDSETFTSTRFVNLEEVDERQAKIRRSMLETDGPRHLALRRLLHREFTPRAVAGYATFLRGLTARTLDAALAKGTFDFVKEVAADFPINVLARMLDVPDEDTLRLIDWGNRIIANTDPEYADVLLHSEESELYRDLPFRSPASLEVFEYGRELAARRRGGNGTDLISRLVNQVPRDGEPLSDRDFDNYFLLLVVAGNETTRHAITHSMRALIDHPAEAARLREDLDLMPTAVEEFLRWASPVYHFRRTATRDVEMRGKQIREGDKVVLWFASGNRDDEVFTDPDRFDVTRTPNDHITFGKGSPHFCLGNALARLEMRIMFEELLPRLADIRPAGEIRRVRSNFVNGVKEMPVTVTLA</sequence>
<dbReference type="GO" id="GO:0006707">
    <property type="term" value="P:cholesterol catabolic process"/>
    <property type="evidence" value="ECO:0007669"/>
    <property type="project" value="TreeGrafter"/>
</dbReference>
<dbReference type="AlphaFoldDB" id="A0A6H9YV93"/>
<keyword evidence="3" id="KW-0479">Metal-binding</keyword>
<name>A0A6H9YV93_9ACTN</name>
<keyword evidence="9" id="KW-1185">Reference proteome</keyword>
<organism evidence="8 9">
    <name type="scientific">Actinomadura rudentiformis</name>
    <dbReference type="NCBI Taxonomy" id="359158"/>
    <lineage>
        <taxon>Bacteria</taxon>
        <taxon>Bacillati</taxon>
        <taxon>Actinomycetota</taxon>
        <taxon>Actinomycetes</taxon>
        <taxon>Streptosporangiales</taxon>
        <taxon>Thermomonosporaceae</taxon>
        <taxon>Actinomadura</taxon>
    </lineage>
</organism>
<keyword evidence="6" id="KW-0503">Monooxygenase</keyword>
<dbReference type="Proteomes" id="UP000468735">
    <property type="component" value="Unassembled WGS sequence"/>
</dbReference>
<dbReference type="PANTHER" id="PTHR46696:SF4">
    <property type="entry name" value="BIOTIN BIOSYNTHESIS CYTOCHROME P450"/>
    <property type="match status" value="1"/>
</dbReference>
<keyword evidence="4" id="KW-0560">Oxidoreductase</keyword>
<reference evidence="8 9" key="1">
    <citation type="submission" date="2019-09" db="EMBL/GenBank/DDBJ databases">
        <title>Actinomadura physcomitrii sp. nov., a novel actinomycete isolated from moss [Physcomitrium sphaericum (Ludw) Fuernr].</title>
        <authorList>
            <person name="Zhuang X."/>
            <person name="Liu C."/>
        </authorList>
    </citation>
    <scope>NUCLEOTIDE SEQUENCE [LARGE SCALE GENOMIC DNA]</scope>
    <source>
        <strain evidence="8 9">HMC1</strain>
    </source>
</reference>
<accession>A0A6H9YV93</accession>
<evidence type="ECO:0000256" key="3">
    <source>
        <dbReference type="ARBA" id="ARBA00022723"/>
    </source>
</evidence>
<dbReference type="GO" id="GO:0036199">
    <property type="term" value="F:cholest-4-en-3-one 26-monooxygenase activity"/>
    <property type="evidence" value="ECO:0007669"/>
    <property type="project" value="TreeGrafter"/>
</dbReference>
<evidence type="ECO:0000256" key="7">
    <source>
        <dbReference type="SAM" id="MobiDB-lite"/>
    </source>
</evidence>
<evidence type="ECO:0000256" key="2">
    <source>
        <dbReference type="ARBA" id="ARBA00022617"/>
    </source>
</evidence>
<dbReference type="GO" id="GO:0008395">
    <property type="term" value="F:steroid hydroxylase activity"/>
    <property type="evidence" value="ECO:0007669"/>
    <property type="project" value="TreeGrafter"/>
</dbReference>
<dbReference type="PRINTS" id="PR00359">
    <property type="entry name" value="BP450"/>
</dbReference>
<dbReference type="CDD" id="cd11033">
    <property type="entry name" value="CYP142-like"/>
    <property type="match status" value="1"/>
</dbReference>
<evidence type="ECO:0000256" key="1">
    <source>
        <dbReference type="ARBA" id="ARBA00010617"/>
    </source>
</evidence>
<comment type="similarity">
    <text evidence="1">Belongs to the cytochrome P450 family.</text>
</comment>